<dbReference type="EMBL" id="UZAK01000648">
    <property type="protein sequence ID" value="VDO64313.1"/>
    <property type="molecule type" value="Genomic_DNA"/>
</dbReference>
<feature type="compositionally biased region" description="Basic and acidic residues" evidence="1">
    <location>
        <begin position="40"/>
        <end position="51"/>
    </location>
</feature>
<protein>
    <submittedName>
        <fullName evidence="4">Ovule protein</fullName>
    </submittedName>
</protein>
<gene>
    <name evidence="2" type="ORF">SCUD_LOCUS876</name>
</gene>
<reference evidence="2 3" key="2">
    <citation type="submission" date="2018-11" db="EMBL/GenBank/DDBJ databases">
        <authorList>
            <consortium name="Pathogen Informatics"/>
        </authorList>
    </citation>
    <scope>NUCLEOTIDE SEQUENCE [LARGE SCALE GENOMIC DNA]</scope>
    <source>
        <strain evidence="2">Dakar</strain>
        <strain evidence="3">Dakar, Senegal</strain>
    </source>
</reference>
<dbReference type="STRING" id="6186.A0A183JDW3"/>
<dbReference type="Proteomes" id="UP000279833">
    <property type="component" value="Unassembled WGS sequence"/>
</dbReference>
<evidence type="ECO:0000256" key="1">
    <source>
        <dbReference type="SAM" id="MobiDB-lite"/>
    </source>
</evidence>
<dbReference type="WBParaSite" id="SCUD_0000087501-mRNA-1">
    <property type="protein sequence ID" value="SCUD_0000087501-mRNA-1"/>
    <property type="gene ID" value="SCUD_0000087501"/>
</dbReference>
<organism evidence="4">
    <name type="scientific">Schistosoma curassoni</name>
    <dbReference type="NCBI Taxonomy" id="6186"/>
    <lineage>
        <taxon>Eukaryota</taxon>
        <taxon>Metazoa</taxon>
        <taxon>Spiralia</taxon>
        <taxon>Lophotrochozoa</taxon>
        <taxon>Platyhelminthes</taxon>
        <taxon>Trematoda</taxon>
        <taxon>Digenea</taxon>
        <taxon>Strigeidida</taxon>
        <taxon>Schistosomatoidea</taxon>
        <taxon>Schistosomatidae</taxon>
        <taxon>Schistosoma</taxon>
    </lineage>
</organism>
<proteinExistence type="predicted"/>
<keyword evidence="3" id="KW-1185">Reference proteome</keyword>
<name>A0A183JDW3_9TREM</name>
<dbReference type="AlphaFoldDB" id="A0A183JDW3"/>
<evidence type="ECO:0000313" key="4">
    <source>
        <dbReference type="WBParaSite" id="SCUD_0000087501-mRNA-1"/>
    </source>
</evidence>
<feature type="region of interest" description="Disordered" evidence="1">
    <location>
        <begin position="31"/>
        <end position="51"/>
    </location>
</feature>
<accession>A0A183JDW3</accession>
<sequence length="194" mass="23120">MDNSESHHPEDKSVYYQLSMQNTSDSLIRHNRQQPTMGENKLDSSEGRNQEEVMEIRWPDSISSNLLWEQTNQISMEEEMGKKCWKWIGHRLRKARNCITRQAFTWDPQHQMSSRERTKKKSCREMEIDMKKMNKNWMKLEKKAHDRQHSNNAQQKRCHGWNSNIFQSQEKHSSIRLISSTTYLLTPVTPREGA</sequence>
<evidence type="ECO:0000313" key="2">
    <source>
        <dbReference type="EMBL" id="VDO64313.1"/>
    </source>
</evidence>
<evidence type="ECO:0000313" key="3">
    <source>
        <dbReference type="Proteomes" id="UP000279833"/>
    </source>
</evidence>
<reference evidence="4" key="1">
    <citation type="submission" date="2016-06" db="UniProtKB">
        <authorList>
            <consortium name="WormBaseParasite"/>
        </authorList>
    </citation>
    <scope>IDENTIFICATION</scope>
</reference>